<protein>
    <submittedName>
        <fullName evidence="2">Uncharacterized protein</fullName>
    </submittedName>
</protein>
<gene>
    <name evidence="2" type="ORF">EYF80_043504</name>
</gene>
<proteinExistence type="predicted"/>
<accession>A0A4Z2FYD6</accession>
<organism evidence="2 3">
    <name type="scientific">Liparis tanakae</name>
    <name type="common">Tanaka's snailfish</name>
    <dbReference type="NCBI Taxonomy" id="230148"/>
    <lineage>
        <taxon>Eukaryota</taxon>
        <taxon>Metazoa</taxon>
        <taxon>Chordata</taxon>
        <taxon>Craniata</taxon>
        <taxon>Vertebrata</taxon>
        <taxon>Euteleostomi</taxon>
        <taxon>Actinopterygii</taxon>
        <taxon>Neopterygii</taxon>
        <taxon>Teleostei</taxon>
        <taxon>Neoteleostei</taxon>
        <taxon>Acanthomorphata</taxon>
        <taxon>Eupercaria</taxon>
        <taxon>Perciformes</taxon>
        <taxon>Cottioidei</taxon>
        <taxon>Cottales</taxon>
        <taxon>Liparidae</taxon>
        <taxon>Liparis</taxon>
    </lineage>
</organism>
<name>A0A4Z2FYD6_9TELE</name>
<sequence length="157" mass="17575">MDSEENVSVAGGVRGDLGDEHVEEDDHHGDVVDSVQHVADVLDELVVVLQHHGDHFGQPEDGPEQSLKALLHPSRKLKGGGHFLAKKAESEKKCRQKFEDEEKLFLLLAPQYEYRLNMPIMKATKTMMNMTMNLKISLTVRPSEICKGPKLSFAGRM</sequence>
<reference evidence="2 3" key="1">
    <citation type="submission" date="2019-03" db="EMBL/GenBank/DDBJ databases">
        <title>First draft genome of Liparis tanakae, snailfish: a comprehensive survey of snailfish specific genes.</title>
        <authorList>
            <person name="Kim W."/>
            <person name="Song I."/>
            <person name="Jeong J.-H."/>
            <person name="Kim D."/>
            <person name="Kim S."/>
            <person name="Ryu S."/>
            <person name="Song J.Y."/>
            <person name="Lee S.K."/>
        </authorList>
    </citation>
    <scope>NUCLEOTIDE SEQUENCE [LARGE SCALE GENOMIC DNA]</scope>
    <source>
        <tissue evidence="2">Muscle</tissue>
    </source>
</reference>
<keyword evidence="3" id="KW-1185">Reference proteome</keyword>
<feature type="region of interest" description="Disordered" evidence="1">
    <location>
        <begin position="1"/>
        <end position="27"/>
    </location>
</feature>
<dbReference type="AlphaFoldDB" id="A0A4Z2FYD6"/>
<evidence type="ECO:0000313" key="2">
    <source>
        <dbReference type="EMBL" id="TNN46306.1"/>
    </source>
</evidence>
<dbReference type="Proteomes" id="UP000314294">
    <property type="component" value="Unassembled WGS sequence"/>
</dbReference>
<dbReference type="EMBL" id="SRLO01000797">
    <property type="protein sequence ID" value="TNN46306.1"/>
    <property type="molecule type" value="Genomic_DNA"/>
</dbReference>
<evidence type="ECO:0000313" key="3">
    <source>
        <dbReference type="Proteomes" id="UP000314294"/>
    </source>
</evidence>
<comment type="caution">
    <text evidence="2">The sequence shown here is derived from an EMBL/GenBank/DDBJ whole genome shotgun (WGS) entry which is preliminary data.</text>
</comment>
<evidence type="ECO:0000256" key="1">
    <source>
        <dbReference type="SAM" id="MobiDB-lite"/>
    </source>
</evidence>
<feature type="compositionally biased region" description="Basic and acidic residues" evidence="1">
    <location>
        <begin position="16"/>
        <end position="27"/>
    </location>
</feature>